<proteinExistence type="inferred from homology"/>
<dbReference type="KEGG" id="acj:ACAM_0157"/>
<dbReference type="GO" id="GO:0000215">
    <property type="term" value="F:tRNA 2'-phosphotransferase activity"/>
    <property type="evidence" value="ECO:0007669"/>
    <property type="project" value="TreeGrafter"/>
</dbReference>
<dbReference type="Gene3D" id="3.20.170.30">
    <property type="match status" value="1"/>
</dbReference>
<dbReference type="InterPro" id="IPR042080">
    <property type="entry name" value="RNA_2'-PTrans_N"/>
</dbReference>
<gene>
    <name evidence="5 6" type="primary">kptA</name>
    <name evidence="6" type="ORF">ACAM_0157</name>
</gene>
<dbReference type="GO" id="GO:0006388">
    <property type="term" value="P:tRNA splicing, via endonucleolytic cleavage and ligation"/>
    <property type="evidence" value="ECO:0007669"/>
    <property type="project" value="UniProtKB-UniRule"/>
</dbReference>
<dbReference type="GO" id="GO:0003950">
    <property type="term" value="F:NAD+ poly-ADP-ribosyltransferase activity"/>
    <property type="evidence" value="ECO:0007669"/>
    <property type="project" value="InterPro"/>
</dbReference>
<dbReference type="RefSeq" id="WP_022540906.1">
    <property type="nucleotide sequence ID" value="NC_022521.1"/>
</dbReference>
<evidence type="ECO:0000256" key="4">
    <source>
        <dbReference type="ARBA" id="ARBA00025212"/>
    </source>
</evidence>
<dbReference type="eggNOG" id="arCOG04063">
    <property type="taxonomic scope" value="Archaea"/>
</dbReference>
<name>U3TB48_9CREN</name>
<keyword evidence="2 5" id="KW-0808">Transferase</keyword>
<reference evidence="6 7" key="1">
    <citation type="journal article" date="2013" name="Appl. Environ. Microbiol.">
        <title>Variation of the Virus-Related Elements within Syntenic Genomes of the Hyperthermophilic Archaeon Aeropyrum.</title>
        <authorList>
            <person name="Daifuku T."/>
            <person name="Yoshida T."/>
            <person name="Kitamura T."/>
            <person name="Kawaichi S."/>
            <person name="Inoue T."/>
            <person name="Nomura K."/>
            <person name="Yoshida Y."/>
            <person name="Kuno S."/>
            <person name="Sako Y."/>
        </authorList>
    </citation>
    <scope>NUCLEOTIDE SEQUENCE [LARGE SCALE GENOMIC DNA]</scope>
    <source>
        <strain evidence="6 7">SY1</strain>
    </source>
</reference>
<organism evidence="6 7">
    <name type="scientific">Aeropyrum camini SY1 = JCM 12091</name>
    <dbReference type="NCBI Taxonomy" id="1198449"/>
    <lineage>
        <taxon>Archaea</taxon>
        <taxon>Thermoproteota</taxon>
        <taxon>Thermoprotei</taxon>
        <taxon>Desulfurococcales</taxon>
        <taxon>Desulfurococcaceae</taxon>
        <taxon>Aeropyrum</taxon>
    </lineage>
</organism>
<dbReference type="STRING" id="1198449.ACAM_0157"/>
<dbReference type="HAMAP" id="MF_00299">
    <property type="entry name" value="KptA"/>
    <property type="match status" value="1"/>
</dbReference>
<sequence>MSVEELPELALCCDDSIVEGRSGCACRAKAVLPGGMRVRLSKTLAGILRHHPGRYGVRLSRDGWARVRDVVEGLRRAGWGWVEEWHVVGVALHDPKGRYELKEGLIRARYGHSIPVKVEPLPGEPPPTLYHGTTEERVELIMEKGIVRGRRLKVHLTSSLEDAIDTGLRHGSSVAVLVVDVECLKKRGLRVEKMSRTVYTVDWVPPECIVEVRRPGRGRSL</sequence>
<dbReference type="Pfam" id="PF01885">
    <property type="entry name" value="PTS_2-RNA"/>
    <property type="match status" value="1"/>
</dbReference>
<dbReference type="EMBL" id="AP012489">
    <property type="protein sequence ID" value="BAN89626.1"/>
    <property type="molecule type" value="Genomic_DNA"/>
</dbReference>
<dbReference type="PANTHER" id="PTHR12684">
    <property type="entry name" value="PUTATIVE PHOSPHOTRANSFERASE"/>
    <property type="match status" value="1"/>
</dbReference>
<dbReference type="EC" id="2.7.1.-" evidence="5"/>
<comment type="similarity">
    <text evidence="1 5">Belongs to the KptA/TPT1 family.</text>
</comment>
<dbReference type="Gene3D" id="1.10.10.970">
    <property type="entry name" value="RNA 2'-phosphotransferase, Tpt1/KptA family, N-terminal domain"/>
    <property type="match status" value="1"/>
</dbReference>
<dbReference type="GeneID" id="17110837"/>
<dbReference type="Proteomes" id="UP000016887">
    <property type="component" value="Chromosome"/>
</dbReference>
<comment type="function">
    <text evidence="4 5">Removes the 2'-phosphate from RNA via an intermediate in which the phosphate is ADP-ribosylated by NAD followed by a presumed transesterification to release the RNA and generate ADP-ribose 1''-2''-cyclic phosphate (APPR&gt;P). May function as an ADP-ribosylase.</text>
</comment>
<dbReference type="PANTHER" id="PTHR12684:SF2">
    <property type="entry name" value="TRNA 2'-PHOSPHOTRANSFERASE 1"/>
    <property type="match status" value="1"/>
</dbReference>
<evidence type="ECO:0000256" key="1">
    <source>
        <dbReference type="ARBA" id="ARBA00009836"/>
    </source>
</evidence>
<evidence type="ECO:0000313" key="6">
    <source>
        <dbReference type="EMBL" id="BAN89626.1"/>
    </source>
</evidence>
<keyword evidence="3 5" id="KW-0520">NAD</keyword>
<keyword evidence="7" id="KW-1185">Reference proteome</keyword>
<evidence type="ECO:0000256" key="3">
    <source>
        <dbReference type="ARBA" id="ARBA00023027"/>
    </source>
</evidence>
<dbReference type="AlphaFoldDB" id="U3TB48"/>
<dbReference type="SUPFAM" id="SSF56399">
    <property type="entry name" value="ADP-ribosylation"/>
    <property type="match status" value="1"/>
</dbReference>
<evidence type="ECO:0000256" key="2">
    <source>
        <dbReference type="ARBA" id="ARBA00022679"/>
    </source>
</evidence>
<dbReference type="OrthoDB" id="24376at2157"/>
<dbReference type="InterPro" id="IPR042081">
    <property type="entry name" value="RNA_2'-PTrans_C"/>
</dbReference>
<accession>U3TB48</accession>
<dbReference type="InterPro" id="IPR022928">
    <property type="entry name" value="RNA_2'-PTrans_KptA"/>
</dbReference>
<evidence type="ECO:0000256" key="5">
    <source>
        <dbReference type="HAMAP-Rule" id="MF_00299"/>
    </source>
</evidence>
<dbReference type="InterPro" id="IPR002745">
    <property type="entry name" value="Ptrans_KptA/Tpt1"/>
</dbReference>
<protein>
    <recommendedName>
        <fullName evidence="5">Probable RNA 2'-phosphotransferase</fullName>
        <ecNumber evidence="5">2.7.1.-</ecNumber>
    </recommendedName>
</protein>
<evidence type="ECO:0000313" key="7">
    <source>
        <dbReference type="Proteomes" id="UP000016887"/>
    </source>
</evidence>